<reference evidence="2" key="1">
    <citation type="submission" date="2018-10" db="EMBL/GenBank/DDBJ databases">
        <title>Hidden diversity of soil giant viruses.</title>
        <authorList>
            <person name="Schulz F."/>
            <person name="Alteio L."/>
            <person name="Goudeau D."/>
            <person name="Ryan E.M."/>
            <person name="Malmstrom R.R."/>
            <person name="Blanchard J."/>
            <person name="Woyke T."/>
        </authorList>
    </citation>
    <scope>NUCLEOTIDE SEQUENCE</scope>
    <source>
        <strain evidence="2">TEV1</strain>
    </source>
</reference>
<dbReference type="Pfam" id="PF01148">
    <property type="entry name" value="CTP_transf_1"/>
    <property type="match status" value="1"/>
</dbReference>
<protein>
    <submittedName>
        <fullName evidence="2">Phosphatidate cytidylyltransferase</fullName>
    </submittedName>
</protein>
<keyword evidence="1" id="KW-0472">Membrane</keyword>
<dbReference type="EMBL" id="MK071983">
    <property type="protein sequence ID" value="AYV76256.1"/>
    <property type="molecule type" value="Genomic_DNA"/>
</dbReference>
<evidence type="ECO:0000313" key="2">
    <source>
        <dbReference type="EMBL" id="AYV76256.1"/>
    </source>
</evidence>
<feature type="transmembrane region" description="Helical" evidence="1">
    <location>
        <begin position="110"/>
        <end position="143"/>
    </location>
</feature>
<keyword evidence="2" id="KW-0808">Transferase</keyword>
<name>A0A3G4ZN27_9VIRU</name>
<evidence type="ECO:0000256" key="1">
    <source>
        <dbReference type="SAM" id="Phobius"/>
    </source>
</evidence>
<gene>
    <name evidence="2" type="ORF">Terrestrivirus5_78</name>
</gene>
<dbReference type="PANTHER" id="PTHR43535:SF1">
    <property type="entry name" value="PHOSPHATIDATE CYTIDYLYLTRANSFERASE"/>
    <property type="match status" value="1"/>
</dbReference>
<feature type="transmembrane region" description="Helical" evidence="1">
    <location>
        <begin position="39"/>
        <end position="59"/>
    </location>
</feature>
<dbReference type="GO" id="GO:0016779">
    <property type="term" value="F:nucleotidyltransferase activity"/>
    <property type="evidence" value="ECO:0007669"/>
    <property type="project" value="UniProtKB-KW"/>
</dbReference>
<keyword evidence="2" id="KW-0548">Nucleotidyltransferase</keyword>
<dbReference type="PANTHER" id="PTHR43535">
    <property type="entry name" value="PHOSPHATIDATE CYTIDYLYLTRANSFERASE"/>
    <property type="match status" value="1"/>
</dbReference>
<sequence length="185" mass="20981">MVFELFYNIFKAIKKQIVLLYHGFCNSELDKVTTPKIKYILLFVGLMIVTFVTMTKIKYITEKIAFEMVKAIVLVTTSDILQYVFGKMYGNTIFSNKTMWFSPNKTYEGYLFGCFVAILGGILLEFNLLTSTIFVISGVLGGIISSAAKRSLQIKDWSNLLLSHGGFIDRCDGYIIPLTMILLME</sequence>
<proteinExistence type="predicted"/>
<dbReference type="GO" id="GO:0005886">
    <property type="term" value="C:plasma membrane"/>
    <property type="evidence" value="ECO:0007669"/>
    <property type="project" value="TreeGrafter"/>
</dbReference>
<feature type="transmembrane region" description="Helical" evidence="1">
    <location>
        <begin position="71"/>
        <end position="90"/>
    </location>
</feature>
<keyword evidence="1" id="KW-1133">Transmembrane helix</keyword>
<keyword evidence="1" id="KW-0812">Transmembrane</keyword>
<organism evidence="2">
    <name type="scientific">Terrestrivirus sp</name>
    <dbReference type="NCBI Taxonomy" id="2487775"/>
    <lineage>
        <taxon>Viruses</taxon>
        <taxon>Varidnaviria</taxon>
        <taxon>Bamfordvirae</taxon>
        <taxon>Nucleocytoviricota</taxon>
        <taxon>Megaviricetes</taxon>
        <taxon>Imitervirales</taxon>
        <taxon>Mimiviridae</taxon>
        <taxon>Klosneuvirinae</taxon>
    </lineage>
</organism>
<accession>A0A3G4ZN27</accession>